<name>A0A0L6UDM5_9BASI</name>
<dbReference type="EMBL" id="LAVV01012480">
    <property type="protein sequence ID" value="KNZ46658.1"/>
    <property type="molecule type" value="Genomic_DNA"/>
</dbReference>
<protein>
    <recommendedName>
        <fullName evidence="3">Reverse transcriptase Ty1/copia-type domain-containing protein</fullName>
    </recommendedName>
</protein>
<evidence type="ECO:0000313" key="2">
    <source>
        <dbReference type="Proteomes" id="UP000037035"/>
    </source>
</evidence>
<sequence>MMTFQGYNLSCHAPNTILGMRFKREDNKIKLLLPNHIQHGLEELDATDEEHAQFKKLNTNYRSAIGLLNHIAQLTQPDISFSVSSLARYSFKPGITHWHEVKKLLQIYSDASWGDHPKDCTSQSGYICFLVGTLTSWNSSKQQSIMYSSTEAELNPLVNAFHEGWLKAVLAEVWNIQIDSANHLIGDPDLQEQLMMSDEEFNGKFSNLHLIDNKGQRQNQ</sequence>
<organism evidence="1 2">
    <name type="scientific">Puccinia sorghi</name>
    <dbReference type="NCBI Taxonomy" id="27349"/>
    <lineage>
        <taxon>Eukaryota</taxon>
        <taxon>Fungi</taxon>
        <taxon>Dikarya</taxon>
        <taxon>Basidiomycota</taxon>
        <taxon>Pucciniomycotina</taxon>
        <taxon>Pucciniomycetes</taxon>
        <taxon>Pucciniales</taxon>
        <taxon>Pucciniaceae</taxon>
        <taxon>Puccinia</taxon>
    </lineage>
</organism>
<dbReference type="AlphaFoldDB" id="A0A0L6UDM5"/>
<gene>
    <name evidence="1" type="ORF">VP01_7087g1</name>
</gene>
<accession>A0A0L6UDM5</accession>
<proteinExistence type="predicted"/>
<dbReference type="CDD" id="cd09272">
    <property type="entry name" value="RNase_HI_RT_Ty1"/>
    <property type="match status" value="1"/>
</dbReference>
<keyword evidence="2" id="KW-1185">Reference proteome</keyword>
<comment type="caution">
    <text evidence="1">The sequence shown here is derived from an EMBL/GenBank/DDBJ whole genome shotgun (WGS) entry which is preliminary data.</text>
</comment>
<reference evidence="1 2" key="1">
    <citation type="submission" date="2015-08" db="EMBL/GenBank/DDBJ databases">
        <title>Next Generation Sequencing and Analysis of the Genome of Puccinia sorghi L Schw, the Causal Agent of Maize Common Rust.</title>
        <authorList>
            <person name="Rochi L."/>
            <person name="Burguener G."/>
            <person name="Darino M."/>
            <person name="Turjanski A."/>
            <person name="Kreff E."/>
            <person name="Dieguez M.J."/>
            <person name="Sacco F."/>
        </authorList>
    </citation>
    <scope>NUCLEOTIDE SEQUENCE [LARGE SCALE GENOMIC DNA]</scope>
    <source>
        <strain evidence="1 2">RO10H11247</strain>
    </source>
</reference>
<dbReference type="OrthoDB" id="418757at2759"/>
<evidence type="ECO:0008006" key="3">
    <source>
        <dbReference type="Google" id="ProtNLM"/>
    </source>
</evidence>
<dbReference type="PANTHER" id="PTHR11439:SF467">
    <property type="entry name" value="INTEGRASE CATALYTIC DOMAIN-CONTAINING PROTEIN"/>
    <property type="match status" value="1"/>
</dbReference>
<dbReference type="Proteomes" id="UP000037035">
    <property type="component" value="Unassembled WGS sequence"/>
</dbReference>
<evidence type="ECO:0000313" key="1">
    <source>
        <dbReference type="EMBL" id="KNZ46658.1"/>
    </source>
</evidence>
<dbReference type="VEuPathDB" id="FungiDB:VP01_7087g1"/>
<dbReference type="PANTHER" id="PTHR11439">
    <property type="entry name" value="GAG-POL-RELATED RETROTRANSPOSON"/>
    <property type="match status" value="1"/>
</dbReference>